<accession>A0A1X2IY17</accession>
<evidence type="ECO:0000256" key="1">
    <source>
        <dbReference type="ARBA" id="ARBA00093458"/>
    </source>
</evidence>
<dbReference type="AlphaFoldDB" id="A0A1X2IY17"/>
<dbReference type="OrthoDB" id="10261701at2759"/>
<dbReference type="Proteomes" id="UP000193560">
    <property type="component" value="Unassembled WGS sequence"/>
</dbReference>
<evidence type="ECO:0000313" key="2">
    <source>
        <dbReference type="EMBL" id="ORZ24214.1"/>
    </source>
</evidence>
<comment type="similarity">
    <text evidence="1">Belongs to the STK19 family.</text>
</comment>
<dbReference type="PANTHER" id="PTHR15243">
    <property type="entry name" value="SERINE/THREONINE-PROTEIN KINASE 19"/>
    <property type="match status" value="1"/>
</dbReference>
<keyword evidence="2" id="KW-0808">Transferase</keyword>
<gene>
    <name evidence="2" type="ORF">BCR42DRAFT_402458</name>
</gene>
<keyword evidence="3" id="KW-1185">Reference proteome</keyword>
<dbReference type="PANTHER" id="PTHR15243:SF0">
    <property type="entry name" value="SERINE_THREONINE-PROTEIN KINASE 19"/>
    <property type="match status" value="1"/>
</dbReference>
<keyword evidence="2" id="KW-0418">Kinase</keyword>
<evidence type="ECO:0000313" key="3">
    <source>
        <dbReference type="Proteomes" id="UP000193560"/>
    </source>
</evidence>
<dbReference type="GO" id="GO:0046579">
    <property type="term" value="P:positive regulation of Ras protein signal transduction"/>
    <property type="evidence" value="ECO:0007669"/>
    <property type="project" value="TreeGrafter"/>
</dbReference>
<dbReference type="STRING" id="90262.A0A1X2IY17"/>
<protein>
    <submittedName>
        <fullName evidence="2">Serine-threonine protein kinase 19-domain-containing protein</fullName>
    </submittedName>
</protein>
<dbReference type="EMBL" id="MCGE01000002">
    <property type="protein sequence ID" value="ORZ24214.1"/>
    <property type="molecule type" value="Genomic_DNA"/>
</dbReference>
<name>A0A1X2IY17_9FUNG</name>
<reference evidence="2 3" key="1">
    <citation type="submission" date="2016-07" db="EMBL/GenBank/DDBJ databases">
        <title>Pervasive Adenine N6-methylation of Active Genes in Fungi.</title>
        <authorList>
            <consortium name="DOE Joint Genome Institute"/>
            <person name="Mondo S.J."/>
            <person name="Dannebaum R.O."/>
            <person name="Kuo R.C."/>
            <person name="Labutti K."/>
            <person name="Haridas S."/>
            <person name="Kuo A."/>
            <person name="Salamov A."/>
            <person name="Ahrendt S.R."/>
            <person name="Lipzen A."/>
            <person name="Sullivan W."/>
            <person name="Andreopoulos W.B."/>
            <person name="Clum A."/>
            <person name="Lindquist E."/>
            <person name="Daum C."/>
            <person name="Ramamoorthy G.K."/>
            <person name="Gryganskyi A."/>
            <person name="Culley D."/>
            <person name="Magnuson J.K."/>
            <person name="James T.Y."/>
            <person name="O'Malley M.A."/>
            <person name="Stajich J.E."/>
            <person name="Spatafora J.W."/>
            <person name="Visel A."/>
            <person name="Grigoriev I.V."/>
        </authorList>
    </citation>
    <scope>NUCLEOTIDE SEQUENCE [LARGE SCALE GENOMIC DNA]</scope>
    <source>
        <strain evidence="2 3">NRRL 1336</strain>
    </source>
</reference>
<dbReference type="Pfam" id="PF10494">
    <property type="entry name" value="Stk19"/>
    <property type="match status" value="1"/>
</dbReference>
<comment type="caution">
    <text evidence="2">The sequence shown here is derived from an EMBL/GenBank/DDBJ whole genome shotgun (WGS) entry which is preliminary data.</text>
</comment>
<proteinExistence type="inferred from homology"/>
<sequence length="324" mass="37445">MNSSQKRSRAYYTTVIEKSDYGIRPLDPDVYGNKKRATRRIKEQLEQANDNDGDPDDDDDFNGQAVVSDSIATAQYLIKNLMLPSNGMTKVTNLKLPPVCFIHQIYSILRDNTAVDREIQYAIKLGSWRKFHILGTLDDEYALMDTKDYLQMVTDAKQEFLQDISSGINKEDNDIDTDLFDRFKRLLLNEQYFDTSVARQTLLSSSPTSSSSKKDCFTDKELTLLCKYGLLLPHMKKDSYWFAIRRQGIFMSSYIKGRKELLRILKKRSTKDIMEKLLKAKKLRQTVFSYEFILHDLIGSGRAERYKTSMGDLIKLTRKGELGQ</sequence>
<organism evidence="2 3">
    <name type="scientific">Absidia repens</name>
    <dbReference type="NCBI Taxonomy" id="90262"/>
    <lineage>
        <taxon>Eukaryota</taxon>
        <taxon>Fungi</taxon>
        <taxon>Fungi incertae sedis</taxon>
        <taxon>Mucoromycota</taxon>
        <taxon>Mucoromycotina</taxon>
        <taxon>Mucoromycetes</taxon>
        <taxon>Mucorales</taxon>
        <taxon>Cunninghamellaceae</taxon>
        <taxon>Absidia</taxon>
    </lineage>
</organism>
<dbReference type="GO" id="GO:0016301">
    <property type="term" value="F:kinase activity"/>
    <property type="evidence" value="ECO:0007669"/>
    <property type="project" value="UniProtKB-KW"/>
</dbReference>
<dbReference type="InterPro" id="IPR018865">
    <property type="entry name" value="STK19-like"/>
</dbReference>